<keyword evidence="14" id="KW-1185">Reference proteome</keyword>
<dbReference type="PROSITE" id="PS50255">
    <property type="entry name" value="CYTOCHROME_B5_2"/>
    <property type="match status" value="1"/>
</dbReference>
<dbReference type="CDD" id="cd03506">
    <property type="entry name" value="Delta6-FADS-like"/>
    <property type="match status" value="1"/>
</dbReference>
<evidence type="ECO:0000256" key="1">
    <source>
        <dbReference type="ARBA" id="ARBA00004141"/>
    </source>
</evidence>
<evidence type="ECO:0000256" key="8">
    <source>
        <dbReference type="ARBA" id="ARBA00023004"/>
    </source>
</evidence>
<feature type="transmembrane region" description="Helical" evidence="11">
    <location>
        <begin position="278"/>
        <end position="299"/>
    </location>
</feature>
<dbReference type="Pfam" id="PF00173">
    <property type="entry name" value="Cyt-b5"/>
    <property type="match status" value="1"/>
</dbReference>
<feature type="transmembrane region" description="Helical" evidence="11">
    <location>
        <begin position="78"/>
        <end position="98"/>
    </location>
</feature>
<dbReference type="Proteomes" id="UP001516023">
    <property type="component" value="Unassembled WGS sequence"/>
</dbReference>
<gene>
    <name evidence="13" type="ORF">HJC23_010731</name>
</gene>
<keyword evidence="7" id="KW-0560">Oxidoreductase</keyword>
<dbReference type="Gene3D" id="3.10.120.10">
    <property type="entry name" value="Cytochrome b5-like heme/steroid binding domain"/>
    <property type="match status" value="1"/>
</dbReference>
<comment type="caution">
    <text evidence="13">The sequence shown here is derived from an EMBL/GenBank/DDBJ whole genome shotgun (WGS) entry which is preliminary data.</text>
</comment>
<protein>
    <recommendedName>
        <fullName evidence="12">Cytochrome b5 heme-binding domain-containing protein</fullName>
    </recommendedName>
</protein>
<keyword evidence="3" id="KW-0349">Heme</keyword>
<comment type="similarity">
    <text evidence="2">Belongs to the fatty acid desaturase type 1 family.</text>
</comment>
<evidence type="ECO:0000259" key="12">
    <source>
        <dbReference type="PROSITE" id="PS50255"/>
    </source>
</evidence>
<dbReference type="InterPro" id="IPR036400">
    <property type="entry name" value="Cyt_B5-like_heme/steroid_sf"/>
</dbReference>
<dbReference type="SUPFAM" id="SSF55856">
    <property type="entry name" value="Cytochrome b5-like heme/steroid binding domain"/>
    <property type="match status" value="1"/>
</dbReference>
<feature type="transmembrane region" description="Helical" evidence="11">
    <location>
        <begin position="42"/>
        <end position="66"/>
    </location>
</feature>
<evidence type="ECO:0000256" key="9">
    <source>
        <dbReference type="ARBA" id="ARBA00023098"/>
    </source>
</evidence>
<feature type="transmembrane region" description="Helical" evidence="11">
    <location>
        <begin position="522"/>
        <end position="542"/>
    </location>
</feature>
<dbReference type="GO" id="GO:0016491">
    <property type="term" value="F:oxidoreductase activity"/>
    <property type="evidence" value="ECO:0007669"/>
    <property type="project" value="UniProtKB-KW"/>
</dbReference>
<evidence type="ECO:0000256" key="4">
    <source>
        <dbReference type="ARBA" id="ARBA00022692"/>
    </source>
</evidence>
<accession>A0ABD3PX92</accession>
<comment type="subcellular location">
    <subcellularLocation>
        <location evidence="1">Membrane</location>
        <topology evidence="1">Multi-pass membrane protein</topology>
    </subcellularLocation>
</comment>
<dbReference type="InterPro" id="IPR005804">
    <property type="entry name" value="FA_desaturase_dom"/>
</dbReference>
<dbReference type="EMBL" id="JABMIG020000108">
    <property type="protein sequence ID" value="KAL3791871.1"/>
    <property type="molecule type" value="Genomic_DNA"/>
</dbReference>
<evidence type="ECO:0000256" key="7">
    <source>
        <dbReference type="ARBA" id="ARBA00023002"/>
    </source>
</evidence>
<keyword evidence="9" id="KW-0443">Lipid metabolism</keyword>
<feature type="transmembrane region" description="Helical" evidence="11">
    <location>
        <begin position="221"/>
        <end position="244"/>
    </location>
</feature>
<dbReference type="InterPro" id="IPR001199">
    <property type="entry name" value="Cyt_B5-like_heme/steroid-bd"/>
</dbReference>
<dbReference type="PANTHER" id="PTHR19353">
    <property type="entry name" value="FATTY ACID DESATURASE 2"/>
    <property type="match status" value="1"/>
</dbReference>
<dbReference type="InterPro" id="IPR012171">
    <property type="entry name" value="Fatty_acid_desaturase"/>
</dbReference>
<evidence type="ECO:0000256" key="10">
    <source>
        <dbReference type="ARBA" id="ARBA00023136"/>
    </source>
</evidence>
<feature type="transmembrane region" description="Helical" evidence="11">
    <location>
        <begin position="188"/>
        <end position="209"/>
    </location>
</feature>
<dbReference type="GO" id="GO:0006629">
    <property type="term" value="P:lipid metabolic process"/>
    <property type="evidence" value="ECO:0007669"/>
    <property type="project" value="UniProtKB-KW"/>
</dbReference>
<feature type="transmembrane region" description="Helical" evidence="11">
    <location>
        <begin position="113"/>
        <end position="133"/>
    </location>
</feature>
<keyword evidence="5" id="KW-0479">Metal-binding</keyword>
<evidence type="ECO:0000313" key="14">
    <source>
        <dbReference type="Proteomes" id="UP001516023"/>
    </source>
</evidence>
<keyword evidence="10 11" id="KW-0472">Membrane</keyword>
<reference evidence="13 14" key="1">
    <citation type="journal article" date="2020" name="G3 (Bethesda)">
        <title>Improved Reference Genome for Cyclotella cryptica CCMP332, a Model for Cell Wall Morphogenesis, Salinity Adaptation, and Lipid Production in Diatoms (Bacillariophyta).</title>
        <authorList>
            <person name="Roberts W.R."/>
            <person name="Downey K.M."/>
            <person name="Ruck E.C."/>
            <person name="Traller J.C."/>
            <person name="Alverson A.J."/>
        </authorList>
    </citation>
    <scope>NUCLEOTIDE SEQUENCE [LARGE SCALE GENOMIC DNA]</scope>
    <source>
        <strain evidence="13 14">CCMP332</strain>
    </source>
</reference>
<evidence type="ECO:0000256" key="2">
    <source>
        <dbReference type="ARBA" id="ARBA00009295"/>
    </source>
</evidence>
<evidence type="ECO:0000256" key="11">
    <source>
        <dbReference type="SAM" id="Phobius"/>
    </source>
</evidence>
<dbReference type="PROSITE" id="PS00191">
    <property type="entry name" value="CYTOCHROME_B5_1"/>
    <property type="match status" value="1"/>
</dbReference>
<proteinExistence type="inferred from homology"/>
<evidence type="ECO:0000313" key="13">
    <source>
        <dbReference type="EMBL" id="KAL3791871.1"/>
    </source>
</evidence>
<name>A0ABD3PX92_9STRA</name>
<dbReference type="Pfam" id="PF00487">
    <property type="entry name" value="FA_desaturase"/>
    <property type="match status" value="1"/>
</dbReference>
<sequence length="838" mass="95230">MSCLFRTVLLPAIAQANPTQVLMQTSTAILPPLMLTLLISSLSYYLIASLLTLSPPTSGLGLVLLGRVHEAKLNWHAHIIRSLLETGFWITIIGFAYFRGERSLYTDSPGMDWTRLITAVAWGTISGVCVVLLGDRWERYLSECGGSIRVRVLNIDSPKHDKVCKTHQEEDSSCNSDALFASIGAFSLLYIFSFIGYHTLSFIFLLPYTLHNEGQNYTCNFFLLCILLATLAGVTFTATATILVRISSTEKVGRLLLSRVTCAGENWRRRTKRSVFELGTWLVVVYGSFYVRFFGWAGLVKSLDAGQFCSSANDHKNEFQDEIIRATWAVVSALQLGTIVGSALVLGEHYCYGEDAIGRHAPQTETTQDSHKAVACCVKKSLCPVRERARKDGLVLFDGGWYSVGKFVPHHPGGAEVLEQYLGTDISFVFRVMHRNPHEIMKHRKPVRLATPDELEALVNRRKSVCQDMVDEHNAKNNSSSSSSYTEPLVHSQKFDLPSFENDTIELYNQFVENGYFKPTRLWIILNSMALFSLLASSIICMKLLPSSWFVIPGILLGLFWHQSGYLMHDAEHHNLAGNECVNDILGWLYGTVCLGVNGAWWREEHREHHAFLNTFDSKGFKDPQMREDIWIQNKKLIPFFGDQMIHFLTNFQHILFLPVIFLAGRVGIVLDSTLTERKFRPWTKLGNIFHILLHYAVLSQAPRPMAVYIVASLWQAILSLQLLGNHYVKPWNEINDATEGNFFFWQVLSTQDFACPKWARWFYGGLNFHYSHHLFPTLSREYFHLTTPSIRSLCEKHGLPFQEIAFIDCVTEMVTNFNDVRKEFRQHGRGSIALMYT</sequence>
<dbReference type="AlphaFoldDB" id="A0ABD3PX92"/>
<dbReference type="GO" id="GO:0016020">
    <property type="term" value="C:membrane"/>
    <property type="evidence" value="ECO:0007669"/>
    <property type="project" value="UniProtKB-SubCell"/>
</dbReference>
<dbReference type="GO" id="GO:0046872">
    <property type="term" value="F:metal ion binding"/>
    <property type="evidence" value="ECO:0007669"/>
    <property type="project" value="UniProtKB-KW"/>
</dbReference>
<keyword evidence="8" id="KW-0408">Iron</keyword>
<evidence type="ECO:0000256" key="5">
    <source>
        <dbReference type="ARBA" id="ARBA00022723"/>
    </source>
</evidence>
<keyword evidence="6 11" id="KW-1133">Transmembrane helix</keyword>
<evidence type="ECO:0000256" key="3">
    <source>
        <dbReference type="ARBA" id="ARBA00022617"/>
    </source>
</evidence>
<organism evidence="13 14">
    <name type="scientific">Cyclotella cryptica</name>
    <dbReference type="NCBI Taxonomy" id="29204"/>
    <lineage>
        <taxon>Eukaryota</taxon>
        <taxon>Sar</taxon>
        <taxon>Stramenopiles</taxon>
        <taxon>Ochrophyta</taxon>
        <taxon>Bacillariophyta</taxon>
        <taxon>Coscinodiscophyceae</taxon>
        <taxon>Thalassiosirophycidae</taxon>
        <taxon>Stephanodiscales</taxon>
        <taxon>Stephanodiscaceae</taxon>
        <taxon>Cyclotella</taxon>
    </lineage>
</organism>
<feature type="domain" description="Cytochrome b5 heme-binding" evidence="12">
    <location>
        <begin position="349"/>
        <end position="438"/>
    </location>
</feature>
<keyword evidence="4 11" id="KW-0812">Transmembrane</keyword>
<dbReference type="PANTHER" id="PTHR19353:SF88">
    <property type="entry name" value="DELTA(5) FATTY ACID DESATURASE FAT-4"/>
    <property type="match status" value="1"/>
</dbReference>
<evidence type="ECO:0000256" key="6">
    <source>
        <dbReference type="ARBA" id="ARBA00022989"/>
    </source>
</evidence>
<dbReference type="InterPro" id="IPR018506">
    <property type="entry name" value="Cyt_B5_heme-BS"/>
</dbReference>